<evidence type="ECO:0000256" key="2">
    <source>
        <dbReference type="ARBA" id="ARBA00022679"/>
    </source>
</evidence>
<dbReference type="AlphaFoldDB" id="A0AAW1QDL0"/>
<dbReference type="PIRSF" id="PIRSF037207">
    <property type="entry name" value="ATE1_euk"/>
    <property type="match status" value="1"/>
</dbReference>
<dbReference type="PANTHER" id="PTHR21367:SF1">
    <property type="entry name" value="ARGINYL-TRNA--PROTEIN TRANSFERASE 1"/>
    <property type="match status" value="1"/>
</dbReference>
<comment type="caution">
    <text evidence="8">The sequence shown here is derived from an EMBL/GenBank/DDBJ whole genome shotgun (WGS) entry which is preliminary data.</text>
</comment>
<dbReference type="InterPro" id="IPR007471">
    <property type="entry name" value="N-end_Aminoacyl_Trfase_N"/>
</dbReference>
<evidence type="ECO:0000256" key="1">
    <source>
        <dbReference type="ARBA" id="ARBA00009991"/>
    </source>
</evidence>
<proteinExistence type="inferred from homology"/>
<gene>
    <name evidence="8" type="ORF">WJX81_003561</name>
</gene>
<keyword evidence="9" id="KW-1185">Reference proteome</keyword>
<accession>A0AAW1QDL0</accession>
<organism evidence="8 9">
    <name type="scientific">Elliptochloris bilobata</name>
    <dbReference type="NCBI Taxonomy" id="381761"/>
    <lineage>
        <taxon>Eukaryota</taxon>
        <taxon>Viridiplantae</taxon>
        <taxon>Chlorophyta</taxon>
        <taxon>core chlorophytes</taxon>
        <taxon>Trebouxiophyceae</taxon>
        <taxon>Trebouxiophyceae incertae sedis</taxon>
        <taxon>Elliptochloris clade</taxon>
        <taxon>Elliptochloris</taxon>
    </lineage>
</organism>
<sequence>MERINVISGQLLDLGWRRSGHLLYRPILERSCCPPHTIRLAVEKFQPSKSQEKAAIGDLVAAGQLPPAPYPPPRLARPTEKLRARVKALAPDVAFTSPAALPIAAAARNAVPGAPALAAEEVAARLSAAPCECANGDARPAVPLGEARAAGKPAGGRGAPGDCAGPHRFEVVTLPSSHKVVAVEYPLYRKYQMLHHHQPAEEVSKRGFRRFLVDTPLASVRQEDCASGECPPCGFGTFHQQYWLDGMLVAVAVLDVLPRCLSSKYVFWDPDLAHLSLGKLTALREIAWVQAASCACPRLRYYYQGYYIESCMRMRYKAEYAPSDLLCSRAGVWVPFERVAAALRADPGCVLSQVPHALDGLGEEYLVPRRGDPHADDPDAGLRKLQLFVGSSRGGQADAGKQVASGYLQMDQLAALDAEAAAALLEALRPWQRLVGDLPERCMLFLPATLKM</sequence>
<keyword evidence="4 5" id="KW-0012">Acyltransferase</keyword>
<dbReference type="InterPro" id="IPR007472">
    <property type="entry name" value="N-end_Aminoacyl_Trfase_C"/>
</dbReference>
<dbReference type="SUPFAM" id="SSF55729">
    <property type="entry name" value="Acyl-CoA N-acyltransferases (Nat)"/>
    <property type="match status" value="1"/>
</dbReference>
<dbReference type="InterPro" id="IPR017137">
    <property type="entry name" value="Arg-tRNA-P_Trfase_1_euk"/>
</dbReference>
<comment type="similarity">
    <text evidence="1 5">Belongs to the R-transferase family.</text>
</comment>
<dbReference type="Proteomes" id="UP001445335">
    <property type="component" value="Unassembled WGS sequence"/>
</dbReference>
<dbReference type="Pfam" id="PF04376">
    <property type="entry name" value="ATE_N"/>
    <property type="match status" value="1"/>
</dbReference>
<dbReference type="PANTHER" id="PTHR21367">
    <property type="entry name" value="ARGININE-TRNA-PROTEIN TRANSFERASE 1"/>
    <property type="match status" value="1"/>
</dbReference>
<feature type="domain" description="N-end rule aminoacyl transferase C-terminal" evidence="7">
    <location>
        <begin position="184"/>
        <end position="327"/>
    </location>
</feature>
<dbReference type="InterPro" id="IPR030700">
    <property type="entry name" value="N-end_Aminoacyl_Trfase"/>
</dbReference>
<evidence type="ECO:0000256" key="5">
    <source>
        <dbReference type="PIRNR" id="PIRNR037207"/>
    </source>
</evidence>
<evidence type="ECO:0000256" key="3">
    <source>
        <dbReference type="ARBA" id="ARBA00022786"/>
    </source>
</evidence>
<name>A0AAW1QDL0_9CHLO</name>
<evidence type="ECO:0000259" key="6">
    <source>
        <dbReference type="Pfam" id="PF04376"/>
    </source>
</evidence>
<reference evidence="8 9" key="1">
    <citation type="journal article" date="2024" name="Nat. Commun.">
        <title>Phylogenomics reveals the evolutionary origins of lichenization in chlorophyte algae.</title>
        <authorList>
            <person name="Puginier C."/>
            <person name="Libourel C."/>
            <person name="Otte J."/>
            <person name="Skaloud P."/>
            <person name="Haon M."/>
            <person name="Grisel S."/>
            <person name="Petersen M."/>
            <person name="Berrin J.G."/>
            <person name="Delaux P.M."/>
            <person name="Dal Grande F."/>
            <person name="Keller J."/>
        </authorList>
    </citation>
    <scope>NUCLEOTIDE SEQUENCE [LARGE SCALE GENOMIC DNA]</scope>
    <source>
        <strain evidence="8 9">SAG 245.80</strain>
    </source>
</reference>
<comment type="function">
    <text evidence="5">Involved in the post-translational conjugation of arginine to the N-terminal aspartate or glutamate of a protein. This arginylation is required for degradation of the protein via the ubiquitin pathway.</text>
</comment>
<dbReference type="EMBL" id="JALJOU010000118">
    <property type="protein sequence ID" value="KAK9819492.1"/>
    <property type="molecule type" value="Genomic_DNA"/>
</dbReference>
<evidence type="ECO:0000313" key="8">
    <source>
        <dbReference type="EMBL" id="KAK9819492.1"/>
    </source>
</evidence>
<evidence type="ECO:0000259" key="7">
    <source>
        <dbReference type="Pfam" id="PF04377"/>
    </source>
</evidence>
<evidence type="ECO:0000313" key="9">
    <source>
        <dbReference type="Proteomes" id="UP001445335"/>
    </source>
</evidence>
<comment type="catalytic activity">
    <reaction evidence="5">
        <text>an N-terminal L-alpha-aminoacyl-[protein] + L-arginyl-tRNA(Arg) = an N-terminal L-arginyl-L-aminoacyl-[protein] + tRNA(Arg) + H(+)</text>
        <dbReference type="Rhea" id="RHEA:10208"/>
        <dbReference type="Rhea" id="RHEA-COMP:9658"/>
        <dbReference type="Rhea" id="RHEA-COMP:9673"/>
        <dbReference type="Rhea" id="RHEA-COMP:10636"/>
        <dbReference type="Rhea" id="RHEA-COMP:10638"/>
        <dbReference type="ChEBI" id="CHEBI:15378"/>
        <dbReference type="ChEBI" id="CHEBI:78442"/>
        <dbReference type="ChEBI" id="CHEBI:78513"/>
        <dbReference type="ChEBI" id="CHEBI:78597"/>
        <dbReference type="ChEBI" id="CHEBI:83562"/>
        <dbReference type="EC" id="2.3.2.8"/>
    </reaction>
</comment>
<keyword evidence="3 5" id="KW-0833">Ubl conjugation pathway</keyword>
<dbReference type="EC" id="2.3.2.8" evidence="5"/>
<dbReference type="InterPro" id="IPR016181">
    <property type="entry name" value="Acyl_CoA_acyltransferase"/>
</dbReference>
<evidence type="ECO:0000256" key="4">
    <source>
        <dbReference type="ARBA" id="ARBA00023315"/>
    </source>
</evidence>
<dbReference type="GO" id="GO:0004057">
    <property type="term" value="F:arginyl-tRNA--protein transferase activity"/>
    <property type="evidence" value="ECO:0007669"/>
    <property type="project" value="UniProtKB-EC"/>
</dbReference>
<dbReference type="Pfam" id="PF04377">
    <property type="entry name" value="ATE_C"/>
    <property type="match status" value="1"/>
</dbReference>
<protein>
    <recommendedName>
        <fullName evidence="5">Arginyl-tRNA--protein transferase</fullName>
        <ecNumber evidence="5">2.3.2.8</ecNumber>
    </recommendedName>
</protein>
<dbReference type="GO" id="GO:0005737">
    <property type="term" value="C:cytoplasm"/>
    <property type="evidence" value="ECO:0007669"/>
    <property type="project" value="TreeGrafter"/>
</dbReference>
<feature type="domain" description="N-end aminoacyl transferase N-terminal" evidence="6">
    <location>
        <begin position="10"/>
        <end position="53"/>
    </location>
</feature>
<keyword evidence="2 5" id="KW-0808">Transferase</keyword>